<evidence type="ECO:0000313" key="3">
    <source>
        <dbReference type="Proteomes" id="UP000235023"/>
    </source>
</evidence>
<reference evidence="3" key="1">
    <citation type="submission" date="2017-12" db="EMBL/GenBank/DDBJ databases">
        <authorList>
            <consortium name="DOE Joint Genome Institute"/>
            <person name="Mondo S.J."/>
            <person name="Kjaerbolling I."/>
            <person name="Vesth T.C."/>
            <person name="Frisvad J.C."/>
            <person name="Nybo J.L."/>
            <person name="Theobald S."/>
            <person name="Kuo A."/>
            <person name="Bowyer P."/>
            <person name="Matsuda Y."/>
            <person name="Lyhne E.K."/>
            <person name="Kogle M.E."/>
            <person name="Clum A."/>
            <person name="Lipzen A."/>
            <person name="Salamov A."/>
            <person name="Ngan C.Y."/>
            <person name="Daum C."/>
            <person name="Chiniquy J."/>
            <person name="Barry K."/>
            <person name="LaButti K."/>
            <person name="Haridas S."/>
            <person name="Simmons B.A."/>
            <person name="Magnuson J.K."/>
            <person name="Mortensen U.H."/>
            <person name="Larsen T.O."/>
            <person name="Grigoriev I.V."/>
            <person name="Baker S.E."/>
            <person name="Andersen M.R."/>
            <person name="Nordberg H.P."/>
            <person name="Cantor M.N."/>
            <person name="Hua S.X."/>
        </authorList>
    </citation>
    <scope>NUCLEOTIDE SEQUENCE [LARGE SCALE GENOMIC DNA]</scope>
    <source>
        <strain evidence="3">IBT 19404</strain>
    </source>
</reference>
<dbReference type="AlphaFoldDB" id="A0A2J5I5W5"/>
<accession>A0A2J5I5W5</accession>
<name>A0A2J5I5W5_9EURO</name>
<feature type="region of interest" description="Disordered" evidence="1">
    <location>
        <begin position="337"/>
        <end position="380"/>
    </location>
</feature>
<dbReference type="EMBL" id="KZ559506">
    <property type="protein sequence ID" value="PLN85201.1"/>
    <property type="molecule type" value="Genomic_DNA"/>
</dbReference>
<protein>
    <submittedName>
        <fullName evidence="2">Uncharacterized protein</fullName>
    </submittedName>
</protein>
<keyword evidence="3" id="KW-1185">Reference proteome</keyword>
<feature type="region of interest" description="Disordered" evidence="1">
    <location>
        <begin position="1"/>
        <end position="33"/>
    </location>
</feature>
<feature type="region of interest" description="Disordered" evidence="1">
    <location>
        <begin position="177"/>
        <end position="252"/>
    </location>
</feature>
<feature type="compositionally biased region" description="Low complexity" evidence="1">
    <location>
        <begin position="184"/>
        <end position="194"/>
    </location>
</feature>
<feature type="compositionally biased region" description="Low complexity" evidence="1">
    <location>
        <begin position="212"/>
        <end position="227"/>
    </location>
</feature>
<feature type="compositionally biased region" description="Low complexity" evidence="1">
    <location>
        <begin position="78"/>
        <end position="91"/>
    </location>
</feature>
<feature type="compositionally biased region" description="Polar residues" evidence="1">
    <location>
        <begin position="64"/>
        <end position="77"/>
    </location>
</feature>
<feature type="region of interest" description="Disordered" evidence="1">
    <location>
        <begin position="261"/>
        <end position="280"/>
    </location>
</feature>
<evidence type="ECO:0000256" key="1">
    <source>
        <dbReference type="SAM" id="MobiDB-lite"/>
    </source>
</evidence>
<feature type="compositionally biased region" description="Polar residues" evidence="1">
    <location>
        <begin position="8"/>
        <end position="21"/>
    </location>
</feature>
<feature type="region of interest" description="Disordered" evidence="1">
    <location>
        <begin position="60"/>
        <end position="93"/>
    </location>
</feature>
<sequence>MLAVPMTLPTSSSSNMACTLASSSNPPSAIPSRPKLSLQTACLPRTFGSSSTGLSLSLAAGPTASPTVRNTFNNAYDPTSATSSPSKPSATGRLAISSYNNTAHNNNNNNTNPYQLPLGVKSILRNSPLEPTCRSRSISIPSSASGARRAFFPPKKQVSYRQPLEEEIHTVHYTARHSDLTEDPQQQQQQQQPQEPQPQKPPHTASDEAESDSTASGATSDASTSSSSDDETQTSLTRSTRKKRKHLSAERQVRAVAIMDGIEGDGSATPQTPRQHRAKRRCEWRWTLGPLETTEKIVEPFPAQDSDKTTLTTLPATTAATTATPTSTTLPILSTLKTQSTPHARDNVSPLSWDSDVQSLSATSQLTSTPSSSVPSEVDLEYKMPLLSDVEPILKPADQ</sequence>
<gene>
    <name evidence="2" type="ORF">BDW42DRAFT_11396</name>
</gene>
<evidence type="ECO:0000313" key="2">
    <source>
        <dbReference type="EMBL" id="PLN85201.1"/>
    </source>
</evidence>
<proteinExistence type="predicted"/>
<feature type="compositionally biased region" description="Low complexity" evidence="1">
    <location>
        <begin position="357"/>
        <end position="376"/>
    </location>
</feature>
<feature type="compositionally biased region" description="Low complexity" evidence="1">
    <location>
        <begin position="22"/>
        <end position="33"/>
    </location>
</feature>
<dbReference type="Proteomes" id="UP000235023">
    <property type="component" value="Unassembled WGS sequence"/>
</dbReference>
<dbReference type="OrthoDB" id="5206740at2759"/>
<organism evidence="2 3">
    <name type="scientific">Aspergillus taichungensis</name>
    <dbReference type="NCBI Taxonomy" id="482145"/>
    <lineage>
        <taxon>Eukaryota</taxon>
        <taxon>Fungi</taxon>
        <taxon>Dikarya</taxon>
        <taxon>Ascomycota</taxon>
        <taxon>Pezizomycotina</taxon>
        <taxon>Eurotiomycetes</taxon>
        <taxon>Eurotiomycetidae</taxon>
        <taxon>Eurotiales</taxon>
        <taxon>Aspergillaceae</taxon>
        <taxon>Aspergillus</taxon>
        <taxon>Aspergillus subgen. Circumdati</taxon>
    </lineage>
</organism>